<protein>
    <submittedName>
        <fullName evidence="4">NADPH-dependent pterin aldehyde reductase-like isoform X1</fullName>
    </submittedName>
</protein>
<dbReference type="InterPro" id="IPR053241">
    <property type="entry name" value="NADPH_pterin_aldehyde_rdct"/>
</dbReference>
<dbReference type="Gene3D" id="3.40.50.720">
    <property type="entry name" value="NAD(P)-binding Rossmann-like Domain"/>
    <property type="match status" value="1"/>
</dbReference>
<proteinExistence type="inferred from homology"/>
<dbReference type="InterPro" id="IPR002347">
    <property type="entry name" value="SDR_fam"/>
</dbReference>
<keyword evidence="3" id="KW-1185">Reference proteome</keyword>
<reference evidence="4" key="1">
    <citation type="submission" date="2025-08" db="UniProtKB">
        <authorList>
            <consortium name="RefSeq"/>
        </authorList>
    </citation>
    <scope>IDENTIFICATION</scope>
    <source>
        <tissue evidence="4">Stem</tissue>
    </source>
</reference>
<dbReference type="CDD" id="cd05233">
    <property type="entry name" value="SDR_c"/>
    <property type="match status" value="1"/>
</dbReference>
<dbReference type="InterPro" id="IPR020904">
    <property type="entry name" value="Sc_DH/Rdtase_CS"/>
</dbReference>
<keyword evidence="2" id="KW-0812">Transmembrane</keyword>
<evidence type="ECO:0000313" key="3">
    <source>
        <dbReference type="Proteomes" id="UP001652600"/>
    </source>
</evidence>
<dbReference type="PRINTS" id="PR00080">
    <property type="entry name" value="SDRFAMILY"/>
</dbReference>
<dbReference type="Pfam" id="PF00106">
    <property type="entry name" value="adh_short"/>
    <property type="match status" value="1"/>
</dbReference>
<dbReference type="GeneID" id="103502552"/>
<evidence type="ECO:0000313" key="4">
    <source>
        <dbReference type="RefSeq" id="XP_050946900.1"/>
    </source>
</evidence>
<accession>A0ABM3LA32</accession>
<feature type="transmembrane region" description="Helical" evidence="2">
    <location>
        <begin position="211"/>
        <end position="232"/>
    </location>
</feature>
<keyword evidence="2" id="KW-0472">Membrane</keyword>
<organism evidence="3 4">
    <name type="scientific">Cucumis melo</name>
    <name type="common">Muskmelon</name>
    <dbReference type="NCBI Taxonomy" id="3656"/>
    <lineage>
        <taxon>Eukaryota</taxon>
        <taxon>Viridiplantae</taxon>
        <taxon>Streptophyta</taxon>
        <taxon>Embryophyta</taxon>
        <taxon>Tracheophyta</taxon>
        <taxon>Spermatophyta</taxon>
        <taxon>Magnoliopsida</taxon>
        <taxon>eudicotyledons</taxon>
        <taxon>Gunneridae</taxon>
        <taxon>Pentapetalae</taxon>
        <taxon>rosids</taxon>
        <taxon>fabids</taxon>
        <taxon>Cucurbitales</taxon>
        <taxon>Cucurbitaceae</taxon>
        <taxon>Benincaseae</taxon>
        <taxon>Cucumis</taxon>
    </lineage>
</organism>
<dbReference type="PRINTS" id="PR00081">
    <property type="entry name" value="GDHRDH"/>
</dbReference>
<evidence type="ECO:0000256" key="2">
    <source>
        <dbReference type="SAM" id="Phobius"/>
    </source>
</evidence>
<comment type="similarity">
    <text evidence="1">Belongs to the short-chain dehydrogenases/reductases (SDR) family.</text>
</comment>
<name>A0ABM3LA32_CUCME</name>
<dbReference type="InterPro" id="IPR036291">
    <property type="entry name" value="NAD(P)-bd_dom_sf"/>
</dbReference>
<dbReference type="Proteomes" id="UP001652600">
    <property type="component" value="Chromosome 10"/>
</dbReference>
<dbReference type="RefSeq" id="XP_050946900.1">
    <property type="nucleotide sequence ID" value="XM_051090943.1"/>
</dbReference>
<sequence>MAVLITGVSKGLGRALALELANRGHTIIGCSRDQIKLDSLQQQLSNTSPNRHFFFKLDVTSDTHVQEFAQFVAKNNLVPRILVNNAGLAHRSAKIWELEAEEFDNVIDTNVKGIANILRHFVPLMIQNNNGIIVNMSSGAGRSAHEDFAPYCSSKWAVEGLTKCVAKGLPDGMAIVALNPGSIHTDMLVLCCGDSAAQFQSPHKWYIHDSYLIFFLIQYPFFLFVLTSFLNITKYLLNITKFHTTRYLLSTSFKSHFNVNVQIKQDAWPKCNFQIQNQPKKFSKKRLRDTLTLKTILTCPECD</sequence>
<dbReference type="PROSITE" id="PS00061">
    <property type="entry name" value="ADH_SHORT"/>
    <property type="match status" value="1"/>
</dbReference>
<keyword evidence="2" id="KW-1133">Transmembrane helix</keyword>
<evidence type="ECO:0000256" key="1">
    <source>
        <dbReference type="RuleBase" id="RU000363"/>
    </source>
</evidence>
<gene>
    <name evidence="4" type="primary">LOC103502552</name>
</gene>
<dbReference type="SUPFAM" id="SSF51735">
    <property type="entry name" value="NAD(P)-binding Rossmann-fold domains"/>
    <property type="match status" value="1"/>
</dbReference>
<dbReference type="PANTHER" id="PTHR45267:SF2">
    <property type="entry name" value="NADPH-DEPENDENT PTERIN ALDEHYDE REDUCTASE"/>
    <property type="match status" value="1"/>
</dbReference>
<dbReference type="PANTHER" id="PTHR45267">
    <property type="match status" value="1"/>
</dbReference>